<dbReference type="VEuPathDB" id="FungiDB:Z518_02762"/>
<dbReference type="HOGENOM" id="CLU_026450_3_0_1"/>
<proteinExistence type="predicted"/>
<dbReference type="GeneID" id="25290833"/>
<dbReference type="PANTHER" id="PTHR31896:SF64">
    <property type="entry name" value="TRICHOTHECENE 3-O-ACETYLTRANSFERASE"/>
    <property type="match status" value="1"/>
</dbReference>
<name>A0A0D2IXM4_9EURO</name>
<sequence>MTDPAKEQNIVGSDPMSALSSESVSSVSPSSPPHSIISSNPSEDQDDQTRIQPVQHNGFVVDSGPNALHLDAEVDGDVGRHGPGGPEHIIHISSIERCMPRSYIRICLAYRLPDPDMLPEVEKKLNSFIRRTIDAKPYLCGYVVAVREPGNRVGAIEVRFSDRDFVEFPRVNFRRLTHAEVPYSYDDLDRMGLPPSIIKPELISALAESADEDRAPVFRVQANLVEGGLIVSVYLHHCISDGTGIGMLISGSVLKDEFTFDRPVDADGHDMPGLSSRLHAYANRKSVVREALSYIPENLVYDRQLKCKSTSAASPVNHPTRPRGRGCVVAFSLEKLAEVKRSLECHADGNFMTPNDVLLALLWHHMTRARAPSLLQSSQITHSKLLIPINIRNKLGEPLPESYFGAAIDFAACEQPIPPLANASTPQIVQTAMAIRKAINSVDEPYIRQAIALAKYAGPDRDVRDLQASNMDRANGADMYVTSWEKLKCYETTFDMDLGPPDWVRKPWSKDPGSCIVLPYDDRKEFIEVVIQMTEIDMERLLDDCEFMQYVVRVID</sequence>
<protein>
    <recommendedName>
        <fullName evidence="6">Diacylglycerol O-acyltransferase</fullName>
    </recommendedName>
</protein>
<evidence type="ECO:0000313" key="4">
    <source>
        <dbReference type="EMBL" id="KIX08106.1"/>
    </source>
</evidence>
<keyword evidence="5" id="KW-1185">Reference proteome</keyword>
<accession>A0A0D2IXM4</accession>
<reference evidence="4 5" key="1">
    <citation type="submission" date="2015-01" db="EMBL/GenBank/DDBJ databases">
        <title>The Genome Sequence of Rhinocladiella mackenzie CBS 650.93.</title>
        <authorList>
            <consortium name="The Broad Institute Genomics Platform"/>
            <person name="Cuomo C."/>
            <person name="de Hoog S."/>
            <person name="Gorbushina A."/>
            <person name="Stielow B."/>
            <person name="Teixiera M."/>
            <person name="Abouelleil A."/>
            <person name="Chapman S.B."/>
            <person name="Priest M."/>
            <person name="Young S.K."/>
            <person name="Wortman J."/>
            <person name="Nusbaum C."/>
            <person name="Birren B."/>
        </authorList>
    </citation>
    <scope>NUCLEOTIDE SEQUENCE [LARGE SCALE GENOMIC DNA]</scope>
    <source>
        <strain evidence="4 5">CBS 650.93</strain>
    </source>
</reference>
<feature type="compositionally biased region" description="Low complexity" evidence="3">
    <location>
        <begin position="20"/>
        <end position="42"/>
    </location>
</feature>
<evidence type="ECO:0000313" key="5">
    <source>
        <dbReference type="Proteomes" id="UP000053617"/>
    </source>
</evidence>
<feature type="region of interest" description="Disordered" evidence="3">
    <location>
        <begin position="1"/>
        <end position="49"/>
    </location>
</feature>
<dbReference type="EMBL" id="KN847476">
    <property type="protein sequence ID" value="KIX08106.1"/>
    <property type="molecule type" value="Genomic_DNA"/>
</dbReference>
<dbReference type="Proteomes" id="UP000053617">
    <property type="component" value="Unassembled WGS sequence"/>
</dbReference>
<dbReference type="InterPro" id="IPR023213">
    <property type="entry name" value="CAT-like_dom_sf"/>
</dbReference>
<dbReference type="Pfam" id="PF02458">
    <property type="entry name" value="Transferase"/>
    <property type="match status" value="1"/>
</dbReference>
<dbReference type="RefSeq" id="XP_013275242.1">
    <property type="nucleotide sequence ID" value="XM_013419788.1"/>
</dbReference>
<dbReference type="InterPro" id="IPR051283">
    <property type="entry name" value="Sec_Metabolite_Acyltrans"/>
</dbReference>
<evidence type="ECO:0008006" key="6">
    <source>
        <dbReference type="Google" id="ProtNLM"/>
    </source>
</evidence>
<gene>
    <name evidence="4" type="ORF">Z518_02762</name>
</gene>
<dbReference type="PANTHER" id="PTHR31896">
    <property type="entry name" value="FAMILY REGULATORY PROTEIN, PUTATIVE (AFU_ORTHOLOGUE AFUA_3G14730)-RELATED"/>
    <property type="match status" value="1"/>
</dbReference>
<keyword evidence="2" id="KW-0012">Acyltransferase</keyword>
<dbReference type="Gene3D" id="3.30.559.10">
    <property type="entry name" value="Chloramphenicol acetyltransferase-like domain"/>
    <property type="match status" value="2"/>
</dbReference>
<organism evidence="4 5">
    <name type="scientific">Rhinocladiella mackenziei CBS 650.93</name>
    <dbReference type="NCBI Taxonomy" id="1442369"/>
    <lineage>
        <taxon>Eukaryota</taxon>
        <taxon>Fungi</taxon>
        <taxon>Dikarya</taxon>
        <taxon>Ascomycota</taxon>
        <taxon>Pezizomycotina</taxon>
        <taxon>Eurotiomycetes</taxon>
        <taxon>Chaetothyriomycetidae</taxon>
        <taxon>Chaetothyriales</taxon>
        <taxon>Herpotrichiellaceae</taxon>
        <taxon>Rhinocladiella</taxon>
    </lineage>
</organism>
<dbReference type="GO" id="GO:0016746">
    <property type="term" value="F:acyltransferase activity"/>
    <property type="evidence" value="ECO:0007669"/>
    <property type="project" value="UniProtKB-KW"/>
</dbReference>
<keyword evidence="1" id="KW-0808">Transferase</keyword>
<dbReference type="OrthoDB" id="1862401at2759"/>
<evidence type="ECO:0000256" key="2">
    <source>
        <dbReference type="ARBA" id="ARBA00023315"/>
    </source>
</evidence>
<evidence type="ECO:0000256" key="3">
    <source>
        <dbReference type="SAM" id="MobiDB-lite"/>
    </source>
</evidence>
<evidence type="ECO:0000256" key="1">
    <source>
        <dbReference type="ARBA" id="ARBA00022679"/>
    </source>
</evidence>
<dbReference type="STRING" id="1442369.A0A0D2IXM4"/>
<dbReference type="AlphaFoldDB" id="A0A0D2IXM4"/>